<name>A0A4Y8KQF5_9MICO</name>
<organism evidence="2 3">
    <name type="scientific">Cryobacterium psychrophilum</name>
    <dbReference type="NCBI Taxonomy" id="41988"/>
    <lineage>
        <taxon>Bacteria</taxon>
        <taxon>Bacillati</taxon>
        <taxon>Actinomycetota</taxon>
        <taxon>Actinomycetes</taxon>
        <taxon>Micrococcales</taxon>
        <taxon>Microbacteriaceae</taxon>
        <taxon>Cryobacterium</taxon>
    </lineage>
</organism>
<feature type="compositionally biased region" description="Low complexity" evidence="1">
    <location>
        <begin position="1"/>
        <end position="12"/>
    </location>
</feature>
<gene>
    <name evidence="2" type="ORF">E3T53_03335</name>
</gene>
<reference evidence="2 3" key="1">
    <citation type="submission" date="2019-03" db="EMBL/GenBank/DDBJ databases">
        <title>Genomics of glacier-inhabiting Cryobacterium strains.</title>
        <authorList>
            <person name="Liu Q."/>
            <person name="Xin Y.-H."/>
        </authorList>
    </citation>
    <scope>NUCLEOTIDE SEQUENCE [LARGE SCALE GENOMIC DNA]</scope>
    <source>
        <strain evidence="2 3">CGMCC 1.4292</strain>
    </source>
</reference>
<keyword evidence="3" id="KW-1185">Reference proteome</keyword>
<accession>A0A4Y8KQF5</accession>
<feature type="region of interest" description="Disordered" evidence="1">
    <location>
        <begin position="1"/>
        <end position="69"/>
    </location>
</feature>
<dbReference type="RefSeq" id="WP_134171976.1">
    <property type="nucleotide sequence ID" value="NZ_SODI01000001.1"/>
</dbReference>
<evidence type="ECO:0000313" key="2">
    <source>
        <dbReference type="EMBL" id="TFD81246.1"/>
    </source>
</evidence>
<evidence type="ECO:0000313" key="3">
    <source>
        <dbReference type="Proteomes" id="UP000298218"/>
    </source>
</evidence>
<dbReference type="AlphaFoldDB" id="A0A4Y8KQF5"/>
<evidence type="ECO:0000256" key="1">
    <source>
        <dbReference type="SAM" id="MobiDB-lite"/>
    </source>
</evidence>
<dbReference type="Proteomes" id="UP000298218">
    <property type="component" value="Unassembled WGS sequence"/>
</dbReference>
<protein>
    <submittedName>
        <fullName evidence="2">Uncharacterized protein</fullName>
    </submittedName>
</protein>
<sequence>MSDLSASLLSMAPFDGPAPWTSPLKRTDWLSVAATRSAAPGPSENDDDDTDAPTRGDSAASAGTTEDQP</sequence>
<proteinExistence type="predicted"/>
<dbReference type="EMBL" id="SOHQ01000010">
    <property type="protein sequence ID" value="TFD81246.1"/>
    <property type="molecule type" value="Genomic_DNA"/>
</dbReference>
<comment type="caution">
    <text evidence="2">The sequence shown here is derived from an EMBL/GenBank/DDBJ whole genome shotgun (WGS) entry which is preliminary data.</text>
</comment>